<dbReference type="EMBL" id="VYZN01000007">
    <property type="protein sequence ID" value="KAE9543665.1"/>
    <property type="molecule type" value="Genomic_DNA"/>
</dbReference>
<name>A0A6G0U3I0_APHGL</name>
<dbReference type="AlphaFoldDB" id="A0A6G0U3I0"/>
<dbReference type="PANTHER" id="PTHR45749">
    <property type="match status" value="1"/>
</dbReference>
<protein>
    <recommendedName>
        <fullName evidence="3">DUF4371 domain-containing protein</fullName>
    </recommendedName>
</protein>
<evidence type="ECO:0000313" key="1">
    <source>
        <dbReference type="EMBL" id="KAE9543665.1"/>
    </source>
</evidence>
<gene>
    <name evidence="1" type="ORF">AGLY_002061</name>
</gene>
<dbReference type="PANTHER" id="PTHR45749:SF23">
    <property type="entry name" value="ZINC FINGER MYM-TYPE PROTEIN 1-LIKE"/>
    <property type="match status" value="1"/>
</dbReference>
<sequence length="331" mass="38321">MAGVYLGLQARIKEIYPLAQFIPCSAHSLNLVGECAVNSCKSAVDFFCLLQSLYNFFSISTHRWEKLKNNFTKPENVSLKNLSDTRWPARHEACISLNKNWNEIILTLTDINNDTTVKPITRCEAKGLLTKLISIETALMAHILGDIMERFYLTSKKLQSIHIDLESVIILYRSLIQYVSSLREMFDLYEIKTKEKSGIKDYQEETLRKKKKINDRLNLELNKRVSEKFSFFFNITKLSSAEIYEKAENLQTFYKEDLGTTFSNECVHFSSFLLSLAYDEFPDTISYLRSKTTEERLNCLAILTIESDLTNALNYDDVINLFANEKARRKL</sequence>
<organism evidence="1 2">
    <name type="scientific">Aphis glycines</name>
    <name type="common">Soybean aphid</name>
    <dbReference type="NCBI Taxonomy" id="307491"/>
    <lineage>
        <taxon>Eukaryota</taxon>
        <taxon>Metazoa</taxon>
        <taxon>Ecdysozoa</taxon>
        <taxon>Arthropoda</taxon>
        <taxon>Hexapoda</taxon>
        <taxon>Insecta</taxon>
        <taxon>Pterygota</taxon>
        <taxon>Neoptera</taxon>
        <taxon>Paraneoptera</taxon>
        <taxon>Hemiptera</taxon>
        <taxon>Sternorrhyncha</taxon>
        <taxon>Aphidomorpha</taxon>
        <taxon>Aphidoidea</taxon>
        <taxon>Aphididae</taxon>
        <taxon>Aphidini</taxon>
        <taxon>Aphis</taxon>
        <taxon>Aphis</taxon>
    </lineage>
</organism>
<reference evidence="1 2" key="1">
    <citation type="submission" date="2019-08" db="EMBL/GenBank/DDBJ databases">
        <title>The genome of the soybean aphid Biotype 1, its phylome, world population structure and adaptation to the North American continent.</title>
        <authorList>
            <person name="Giordano R."/>
            <person name="Donthu R.K."/>
            <person name="Hernandez A.G."/>
            <person name="Wright C.L."/>
            <person name="Zimin A.V."/>
        </authorList>
    </citation>
    <scope>NUCLEOTIDE SEQUENCE [LARGE SCALE GENOMIC DNA]</scope>
    <source>
        <tissue evidence="1">Whole aphids</tissue>
    </source>
</reference>
<proteinExistence type="predicted"/>
<comment type="caution">
    <text evidence="1">The sequence shown here is derived from an EMBL/GenBank/DDBJ whole genome shotgun (WGS) entry which is preliminary data.</text>
</comment>
<keyword evidence="2" id="KW-1185">Reference proteome</keyword>
<evidence type="ECO:0008006" key="3">
    <source>
        <dbReference type="Google" id="ProtNLM"/>
    </source>
</evidence>
<evidence type="ECO:0000313" key="2">
    <source>
        <dbReference type="Proteomes" id="UP000475862"/>
    </source>
</evidence>
<dbReference type="OrthoDB" id="6629154at2759"/>
<dbReference type="Proteomes" id="UP000475862">
    <property type="component" value="Unassembled WGS sequence"/>
</dbReference>
<accession>A0A6G0U3I0</accession>